<dbReference type="RefSeq" id="WP_278428790.1">
    <property type="nucleotide sequence ID" value="NZ_DOLB01000057.1"/>
</dbReference>
<dbReference type="AlphaFoldDB" id="A0A117KW40"/>
<comment type="caution">
    <text evidence="1">The sequence shown here is derived from an EMBL/GenBank/DDBJ whole genome shotgun (WGS) entry which is preliminary data.</text>
</comment>
<gene>
    <name evidence="1" type="ORF">DEA61_03240</name>
</gene>
<evidence type="ECO:0008006" key="3">
    <source>
        <dbReference type="Google" id="ProtNLM"/>
    </source>
</evidence>
<protein>
    <recommendedName>
        <fullName evidence="3">DUF4127 domain-containing protein</fullName>
    </recommendedName>
</protein>
<dbReference type="Proteomes" id="UP000264445">
    <property type="component" value="Unassembled WGS sequence"/>
</dbReference>
<evidence type="ECO:0000313" key="2">
    <source>
        <dbReference type="Proteomes" id="UP000264445"/>
    </source>
</evidence>
<dbReference type="Pfam" id="PF13552">
    <property type="entry name" value="DUF4127"/>
    <property type="match status" value="1"/>
</dbReference>
<dbReference type="InterPro" id="IPR025394">
    <property type="entry name" value="DUF4127"/>
</dbReference>
<dbReference type="EMBL" id="DOLB01000057">
    <property type="protein sequence ID" value="HBT48870.1"/>
    <property type="molecule type" value="Genomic_DNA"/>
</dbReference>
<sequence>MEKWRIMYIPLDERPCNYEFPKMIIDISDIDMIRPPKEILGCKKKPADVDKLWEWMRQNIEGITHLVVSIDMLVYGGIVPSRIHQKQVEECLSKLLRLRELKKANNNLKIFAFNLIMRTPSYNSSEEEPDYYKEYGERIFRFGAFSDKIDLNIATEEEIKEFNALKREIPEEILEDYLRRREVNHKINLSVVDLVKESIIDFLIIPMDDSSKYGFSPMERRKIMKYIDELDLTDRIYSYPGADEVGCTLTARAFNDIKGVKPAVFTRYSSENGKNVIPLLEDRRLGETVKYQIIAAGGIVTEDSEKADFILMINPPSEITQQIGDSWNSYLTRKDIGDPERNLNEFVEAIKDYIEKGKNCSVADVAFLNGADNSLMKLIKKYGLLKKLLSYGGWNTSANTLGTVIAHSMASSFYINSDNFTEDRKERSYRFLFLRYLEDWGYQYEVRTKVAKEIDKYGVSYFDLGEKEKIISEVIKGELEKFKKENLNEFDYEFNVYMPWNRLFEVGIEVKK</sequence>
<reference evidence="1 2" key="1">
    <citation type="journal article" date="2018" name="Nat. Biotechnol.">
        <title>A standardized bacterial taxonomy based on genome phylogeny substantially revises the tree of life.</title>
        <authorList>
            <person name="Parks D.H."/>
            <person name="Chuvochina M."/>
            <person name="Waite D.W."/>
            <person name="Rinke C."/>
            <person name="Skarshewski A."/>
            <person name="Chaumeil P.A."/>
            <person name="Hugenholtz P."/>
        </authorList>
    </citation>
    <scope>NUCLEOTIDE SEQUENCE [LARGE SCALE GENOMIC DNA]</scope>
    <source>
        <strain evidence="1">UBA12544</strain>
    </source>
</reference>
<evidence type="ECO:0000313" key="1">
    <source>
        <dbReference type="EMBL" id="HBT48870.1"/>
    </source>
</evidence>
<proteinExistence type="predicted"/>
<organism evidence="1 2">
    <name type="scientific">Caldanaerobacter subterraneus</name>
    <dbReference type="NCBI Taxonomy" id="911092"/>
    <lineage>
        <taxon>Bacteria</taxon>
        <taxon>Bacillati</taxon>
        <taxon>Bacillota</taxon>
        <taxon>Clostridia</taxon>
        <taxon>Thermoanaerobacterales</taxon>
        <taxon>Thermoanaerobacteraceae</taxon>
        <taxon>Caldanaerobacter</taxon>
    </lineage>
</organism>
<name>A0A117KW40_9THEO</name>
<accession>A0A117KW40</accession>